<name>I0H2S3_ACTM4</name>
<gene>
    <name evidence="1" type="ordered locus">AMIS_20900</name>
</gene>
<dbReference type="Proteomes" id="UP000007882">
    <property type="component" value="Chromosome"/>
</dbReference>
<sequence>MADYAPLYMPGDAITGVTSGAVTGGRQLMVSGNGTVAHAAADSNAVVGTAAHDAGSGTNVTYHGRGQVHISVASGAITAAARVNAAANGTVASAAAGLGNIGIAMTTAADGALVTWMEC</sequence>
<dbReference type="AlphaFoldDB" id="I0H2S3"/>
<evidence type="ECO:0000313" key="1">
    <source>
        <dbReference type="EMBL" id="BAL87310.1"/>
    </source>
</evidence>
<proteinExistence type="predicted"/>
<evidence type="ECO:0000313" key="2">
    <source>
        <dbReference type="Proteomes" id="UP000007882"/>
    </source>
</evidence>
<reference evidence="1 2" key="1">
    <citation type="submission" date="2012-02" db="EMBL/GenBank/DDBJ databases">
        <title>Complete genome sequence of Actinoplanes missouriensis 431 (= NBRC 102363).</title>
        <authorList>
            <person name="Ohnishi Y."/>
            <person name="Ishikawa J."/>
            <person name="Sekine M."/>
            <person name="Hosoyama A."/>
            <person name="Harada T."/>
            <person name="Narita H."/>
            <person name="Hata T."/>
            <person name="Konno Y."/>
            <person name="Tutikane K."/>
            <person name="Fujita N."/>
            <person name="Horinouchi S."/>
            <person name="Hayakawa M."/>
        </authorList>
    </citation>
    <scope>NUCLEOTIDE SEQUENCE [LARGE SCALE GENOMIC DNA]</scope>
    <source>
        <strain evidence="2">ATCC 14538 / DSM 43046 / CBS 188.64 / JCM 3121 / NBRC 102363 / NCIMB 12654 / NRRL B-3342 / UNCC 431</strain>
    </source>
</reference>
<keyword evidence="2" id="KW-1185">Reference proteome</keyword>
<dbReference type="HOGENOM" id="CLU_157000_0_0_11"/>
<organism evidence="1 2">
    <name type="scientific">Actinoplanes missouriensis (strain ATCC 14538 / DSM 43046 / CBS 188.64 / JCM 3121 / NBRC 102363 / NCIMB 12654 / NRRL B-3342 / UNCC 431)</name>
    <dbReference type="NCBI Taxonomy" id="512565"/>
    <lineage>
        <taxon>Bacteria</taxon>
        <taxon>Bacillati</taxon>
        <taxon>Actinomycetota</taxon>
        <taxon>Actinomycetes</taxon>
        <taxon>Micromonosporales</taxon>
        <taxon>Micromonosporaceae</taxon>
        <taxon>Actinoplanes</taxon>
    </lineage>
</organism>
<dbReference type="PATRIC" id="fig|512565.3.peg.2091"/>
<dbReference type="eggNOG" id="ENOG5033C14">
    <property type="taxonomic scope" value="Bacteria"/>
</dbReference>
<evidence type="ECO:0008006" key="3">
    <source>
        <dbReference type="Google" id="ProtNLM"/>
    </source>
</evidence>
<dbReference type="EMBL" id="AP012319">
    <property type="protein sequence ID" value="BAL87310.1"/>
    <property type="molecule type" value="Genomic_DNA"/>
</dbReference>
<accession>I0H2S3</accession>
<dbReference type="KEGG" id="ams:AMIS_20900"/>
<dbReference type="OrthoDB" id="5074152at2"/>
<dbReference type="RefSeq" id="WP_014442205.1">
    <property type="nucleotide sequence ID" value="NC_017093.1"/>
</dbReference>
<protein>
    <recommendedName>
        <fullName evidence="3">DUF2190 domain-containing protein</fullName>
    </recommendedName>
</protein>
<dbReference type="STRING" id="512565.AMIS_20900"/>